<dbReference type="RefSeq" id="XP_056512201.1">
    <property type="nucleotide sequence ID" value="XM_056654174.1"/>
</dbReference>
<evidence type="ECO:0000313" key="3">
    <source>
        <dbReference type="Proteomes" id="UP001141434"/>
    </source>
</evidence>
<evidence type="ECO:0000256" key="1">
    <source>
        <dbReference type="SAM" id="MobiDB-lite"/>
    </source>
</evidence>
<accession>A0A9W9KCH9</accession>
<protein>
    <submittedName>
        <fullName evidence="2">Uncharacterized protein</fullName>
    </submittedName>
</protein>
<dbReference type="EMBL" id="JAPMSZ010000005">
    <property type="protein sequence ID" value="KAJ5101370.1"/>
    <property type="molecule type" value="Genomic_DNA"/>
</dbReference>
<dbReference type="GeneID" id="81393342"/>
<name>A0A9W9KCH9_9EURO</name>
<reference evidence="2" key="1">
    <citation type="submission" date="2022-11" db="EMBL/GenBank/DDBJ databases">
        <authorList>
            <person name="Petersen C."/>
        </authorList>
    </citation>
    <scope>NUCLEOTIDE SEQUENCE</scope>
    <source>
        <strain evidence="2">IBT 34128</strain>
    </source>
</reference>
<dbReference type="Proteomes" id="UP001141434">
    <property type="component" value="Unassembled WGS sequence"/>
</dbReference>
<proteinExistence type="predicted"/>
<evidence type="ECO:0000313" key="2">
    <source>
        <dbReference type="EMBL" id="KAJ5101370.1"/>
    </source>
</evidence>
<comment type="caution">
    <text evidence="2">The sequence shown here is derived from an EMBL/GenBank/DDBJ whole genome shotgun (WGS) entry which is preliminary data.</text>
</comment>
<gene>
    <name evidence="2" type="ORF">NUU61_003592</name>
</gene>
<dbReference type="AlphaFoldDB" id="A0A9W9KCH9"/>
<feature type="region of interest" description="Disordered" evidence="1">
    <location>
        <begin position="57"/>
        <end position="76"/>
    </location>
</feature>
<reference evidence="2" key="2">
    <citation type="journal article" date="2023" name="IMA Fungus">
        <title>Comparative genomic study of the Penicillium genus elucidates a diverse pangenome and 15 lateral gene transfer events.</title>
        <authorList>
            <person name="Petersen C."/>
            <person name="Sorensen T."/>
            <person name="Nielsen M.R."/>
            <person name="Sondergaard T.E."/>
            <person name="Sorensen J.L."/>
            <person name="Fitzpatrick D.A."/>
            <person name="Frisvad J.C."/>
            <person name="Nielsen K.L."/>
        </authorList>
    </citation>
    <scope>NUCLEOTIDE SEQUENCE</scope>
    <source>
        <strain evidence="2">IBT 34128</strain>
    </source>
</reference>
<sequence>MHSIYPRFRGLAAEHPRRINTFISNACRGARPMAPSTLPIARCMRLTRILTAEAKRRGLDAVDTRSGRRATKLSDR</sequence>
<organism evidence="2 3">
    <name type="scientific">Penicillium alfredii</name>
    <dbReference type="NCBI Taxonomy" id="1506179"/>
    <lineage>
        <taxon>Eukaryota</taxon>
        <taxon>Fungi</taxon>
        <taxon>Dikarya</taxon>
        <taxon>Ascomycota</taxon>
        <taxon>Pezizomycotina</taxon>
        <taxon>Eurotiomycetes</taxon>
        <taxon>Eurotiomycetidae</taxon>
        <taxon>Eurotiales</taxon>
        <taxon>Aspergillaceae</taxon>
        <taxon>Penicillium</taxon>
    </lineage>
</organism>
<keyword evidence="3" id="KW-1185">Reference proteome</keyword>